<comment type="caution">
    <text evidence="3">The sequence shown here is derived from an EMBL/GenBank/DDBJ whole genome shotgun (WGS) entry which is preliminary data.</text>
</comment>
<dbReference type="EMBL" id="BMGP01000003">
    <property type="protein sequence ID" value="GGF27573.1"/>
    <property type="molecule type" value="Genomic_DNA"/>
</dbReference>
<evidence type="ECO:0000313" key="4">
    <source>
        <dbReference type="Proteomes" id="UP000598775"/>
    </source>
</evidence>
<dbReference type="RefSeq" id="WP_188677882.1">
    <property type="nucleotide sequence ID" value="NZ_BMGP01000003.1"/>
</dbReference>
<keyword evidence="4" id="KW-1185">Reference proteome</keyword>
<feature type="domain" description="HNH nuclease" evidence="2">
    <location>
        <begin position="426"/>
        <end position="482"/>
    </location>
</feature>
<dbReference type="Pfam" id="PF02720">
    <property type="entry name" value="DUF222"/>
    <property type="match status" value="1"/>
</dbReference>
<dbReference type="Proteomes" id="UP000598775">
    <property type="component" value="Unassembled WGS sequence"/>
</dbReference>
<feature type="compositionally biased region" description="Low complexity" evidence="1">
    <location>
        <begin position="297"/>
        <end position="308"/>
    </location>
</feature>
<dbReference type="InterPro" id="IPR003870">
    <property type="entry name" value="DUF222"/>
</dbReference>
<evidence type="ECO:0000313" key="3">
    <source>
        <dbReference type="EMBL" id="GGF27573.1"/>
    </source>
</evidence>
<organism evidence="3 4">
    <name type="scientific">Subtercola lobariae</name>
    <dbReference type="NCBI Taxonomy" id="1588641"/>
    <lineage>
        <taxon>Bacteria</taxon>
        <taxon>Bacillati</taxon>
        <taxon>Actinomycetota</taxon>
        <taxon>Actinomycetes</taxon>
        <taxon>Micrococcales</taxon>
        <taxon>Microbacteriaceae</taxon>
        <taxon>Subtercola</taxon>
    </lineage>
</organism>
<feature type="region of interest" description="Disordered" evidence="1">
    <location>
        <begin position="517"/>
        <end position="547"/>
    </location>
</feature>
<sequence length="547" mass="57852">MNVNPNPAPGPASAGSAGARLREGLLAAVGALDDCGGFRAAAPTGLADEDAVAGLAAVEALGRLVDGLRVSYAAEIAYRGRHDLGNDGLTVRNNFSSPAAMIAAVTSVSIRTARGRVRLGEQVRVGESFLGQALPGKYDAVREALSDGRIGVDVADAIIRPLDDISGAALTDEVHAAAVRLVEQAGMSVGGFGFTADQIRGLAVRVRENIDPDGAEPRYTDLEEQRGLTFSRMRSGNTKMVAIFTPDQAAVWKAIDNAAFSPRITPTFTNGDDTGDGSEGCDAAGDGSQAGDGENGGDAAAEGNAEAGGAAAEPFLSGLETPEGQNVDTRTLSKRRVDFYTELARKSSGLPGMPVINGAAPTINVHATLEDIIAGRGVGWVDGIDEPIPASVVEQLLCHGDVITTLFGKHGHVLQHGKTRRYFTPAQNRALAARDGGCVWPGCDRPPSFCESHHVDEWKHDNHAPGRTDINNGALVCSFHHRHLHQSDWKLVMRYGVPHMIPPKWVEPDQTPKRCIQQTDRLNPPTPYRFDTKMQANRPPTRAGGVA</sequence>
<proteinExistence type="predicted"/>
<dbReference type="AlphaFoldDB" id="A0A917B8L0"/>
<dbReference type="CDD" id="cd00085">
    <property type="entry name" value="HNHc"/>
    <property type="match status" value="1"/>
</dbReference>
<evidence type="ECO:0000259" key="2">
    <source>
        <dbReference type="SMART" id="SM00507"/>
    </source>
</evidence>
<protein>
    <recommendedName>
        <fullName evidence="2">HNH nuclease domain-containing protein</fullName>
    </recommendedName>
</protein>
<gene>
    <name evidence="3" type="ORF">GCM10011399_21120</name>
</gene>
<dbReference type="InterPro" id="IPR003615">
    <property type="entry name" value="HNH_nuc"/>
</dbReference>
<reference evidence="3 4" key="1">
    <citation type="journal article" date="2014" name="Int. J. Syst. Evol. Microbiol.">
        <title>Complete genome sequence of Corynebacterium casei LMG S-19264T (=DSM 44701T), isolated from a smear-ripened cheese.</title>
        <authorList>
            <consortium name="US DOE Joint Genome Institute (JGI-PGF)"/>
            <person name="Walter F."/>
            <person name="Albersmeier A."/>
            <person name="Kalinowski J."/>
            <person name="Ruckert C."/>
        </authorList>
    </citation>
    <scope>NUCLEOTIDE SEQUENCE [LARGE SCALE GENOMIC DNA]</scope>
    <source>
        <strain evidence="3 4">CGMCC 1.12976</strain>
    </source>
</reference>
<accession>A0A917B8L0</accession>
<feature type="region of interest" description="Disordered" evidence="1">
    <location>
        <begin position="262"/>
        <end position="308"/>
    </location>
</feature>
<dbReference type="SMART" id="SM00507">
    <property type="entry name" value="HNHc"/>
    <property type="match status" value="1"/>
</dbReference>
<evidence type="ECO:0000256" key="1">
    <source>
        <dbReference type="SAM" id="MobiDB-lite"/>
    </source>
</evidence>
<name>A0A917B8L0_9MICO</name>